<dbReference type="Gene3D" id="3.40.50.450">
    <property type="match status" value="1"/>
</dbReference>
<dbReference type="PANTHER" id="PTHR31223">
    <property type="entry name" value="LOG FAMILY PROTEIN YJL055W"/>
    <property type="match status" value="1"/>
</dbReference>
<dbReference type="PANTHER" id="PTHR31223:SF70">
    <property type="entry name" value="LOG FAMILY PROTEIN YJL055W"/>
    <property type="match status" value="1"/>
</dbReference>
<dbReference type="GO" id="GO:0009691">
    <property type="term" value="P:cytokinin biosynthetic process"/>
    <property type="evidence" value="ECO:0007669"/>
    <property type="project" value="UniProtKB-UniRule"/>
</dbReference>
<dbReference type="RefSeq" id="WP_073058519.1">
    <property type="nucleotide sequence ID" value="NZ_FQUP01000009.1"/>
</dbReference>
<dbReference type="OrthoDB" id="9801098at2"/>
<proteinExistence type="inferred from homology"/>
<comment type="catalytic activity">
    <reaction evidence="1">
        <text>AMP + H2O = D-ribose 5-phosphate + adenine</text>
        <dbReference type="Rhea" id="RHEA:20129"/>
        <dbReference type="ChEBI" id="CHEBI:15377"/>
        <dbReference type="ChEBI" id="CHEBI:16708"/>
        <dbReference type="ChEBI" id="CHEBI:78346"/>
        <dbReference type="ChEBI" id="CHEBI:456215"/>
        <dbReference type="EC" id="3.2.2.4"/>
    </reaction>
</comment>
<evidence type="ECO:0000313" key="5">
    <source>
        <dbReference type="Proteomes" id="UP000184485"/>
    </source>
</evidence>
<gene>
    <name evidence="4" type="ORF">SAMN02745157_5021</name>
</gene>
<protein>
    <recommendedName>
        <fullName evidence="3">Cytokinin riboside 5'-monophosphate phosphoribohydrolase</fullName>
        <ecNumber evidence="3">3.2.2.n1</ecNumber>
    </recommendedName>
</protein>
<dbReference type="AlphaFoldDB" id="A0A1M5NJQ5"/>
<dbReference type="EMBL" id="FQUP01000009">
    <property type="protein sequence ID" value="SHG89748.1"/>
    <property type="molecule type" value="Genomic_DNA"/>
</dbReference>
<evidence type="ECO:0000256" key="2">
    <source>
        <dbReference type="ARBA" id="ARBA00006763"/>
    </source>
</evidence>
<dbReference type="Proteomes" id="UP000184485">
    <property type="component" value="Unassembled WGS sequence"/>
</dbReference>
<organism evidence="4 5">
    <name type="scientific">Kaistia soli DSM 19436</name>
    <dbReference type="NCBI Taxonomy" id="1122133"/>
    <lineage>
        <taxon>Bacteria</taxon>
        <taxon>Pseudomonadati</taxon>
        <taxon>Pseudomonadota</taxon>
        <taxon>Alphaproteobacteria</taxon>
        <taxon>Hyphomicrobiales</taxon>
        <taxon>Kaistiaceae</taxon>
        <taxon>Kaistia</taxon>
    </lineage>
</organism>
<evidence type="ECO:0000256" key="3">
    <source>
        <dbReference type="RuleBase" id="RU363015"/>
    </source>
</evidence>
<keyword evidence="5" id="KW-1185">Reference proteome</keyword>
<dbReference type="GO" id="GO:0008714">
    <property type="term" value="F:AMP nucleosidase activity"/>
    <property type="evidence" value="ECO:0007669"/>
    <property type="project" value="UniProtKB-EC"/>
</dbReference>
<evidence type="ECO:0000256" key="1">
    <source>
        <dbReference type="ARBA" id="ARBA00000274"/>
    </source>
</evidence>
<dbReference type="InterPro" id="IPR005269">
    <property type="entry name" value="LOG"/>
</dbReference>
<sequence length="203" mass="21431">MTSLSSICVYCGSSEGGDPVYAAAAAALGRSMGSAGIGLVYGGGSIGLMGIVARSVMAAGGHVTGIIPQFLREREVMLETAHDLVVTGDMHERKRTMFERADAFVALPGGIGTLEELVEIMTWAQLGQHKKPVLIANINGFWDPLVVLLRHMSDEGFIRNGFEVNYLVADRVEDIVPKLQAAASASATRQKPAAPAPIPLADL</sequence>
<dbReference type="NCBIfam" id="TIGR00730">
    <property type="entry name" value="Rossman fold protein, TIGR00730 family"/>
    <property type="match status" value="1"/>
</dbReference>
<dbReference type="Pfam" id="PF03641">
    <property type="entry name" value="Lysine_decarbox"/>
    <property type="match status" value="1"/>
</dbReference>
<evidence type="ECO:0000313" key="4">
    <source>
        <dbReference type="EMBL" id="SHG89748.1"/>
    </source>
</evidence>
<dbReference type="SUPFAM" id="SSF102405">
    <property type="entry name" value="MCP/YpsA-like"/>
    <property type="match status" value="1"/>
</dbReference>
<dbReference type="InterPro" id="IPR031100">
    <property type="entry name" value="LOG_fam"/>
</dbReference>
<dbReference type="EC" id="3.2.2.n1" evidence="3"/>
<keyword evidence="3" id="KW-0378">Hydrolase</keyword>
<reference evidence="4 5" key="1">
    <citation type="submission" date="2016-11" db="EMBL/GenBank/DDBJ databases">
        <authorList>
            <person name="Jaros S."/>
            <person name="Januszkiewicz K."/>
            <person name="Wedrychowicz H."/>
        </authorList>
    </citation>
    <scope>NUCLEOTIDE SEQUENCE [LARGE SCALE GENOMIC DNA]</scope>
    <source>
        <strain evidence="4 5">DSM 19436</strain>
    </source>
</reference>
<name>A0A1M5NJQ5_9HYPH</name>
<dbReference type="GO" id="GO:0005829">
    <property type="term" value="C:cytosol"/>
    <property type="evidence" value="ECO:0007669"/>
    <property type="project" value="TreeGrafter"/>
</dbReference>
<keyword evidence="3" id="KW-0203">Cytokinin biosynthesis</keyword>
<dbReference type="STRING" id="1122133.SAMN02745157_5021"/>
<comment type="similarity">
    <text evidence="2 3">Belongs to the LOG family.</text>
</comment>
<accession>A0A1M5NJQ5</accession>